<reference evidence="2 3" key="1">
    <citation type="journal article" date="2017" name="Front. Microbiol.">
        <title>Labilibaculum manganireducens gen. nov., sp. nov. and Labilibaculum filiforme sp. nov., Novel Bacteroidetes Isolated from Subsurface Sediments of the Baltic Sea.</title>
        <authorList>
            <person name="Vandieken V."/>
            <person name="Marshall I.P."/>
            <person name="Niemann H."/>
            <person name="Engelen B."/>
            <person name="Cypionka H."/>
        </authorList>
    </citation>
    <scope>NUCLEOTIDE SEQUENCE [LARGE SCALE GENOMIC DNA]</scope>
    <source>
        <strain evidence="2 3">59.10-2M</strain>
    </source>
</reference>
<dbReference type="RefSeq" id="WP_101308230.1">
    <property type="nucleotide sequence ID" value="NZ_MVDE01000002.1"/>
</dbReference>
<dbReference type="SUPFAM" id="SSF54909">
    <property type="entry name" value="Dimeric alpha+beta barrel"/>
    <property type="match status" value="1"/>
</dbReference>
<organism evidence="2 3">
    <name type="scientific">Labilibaculum manganireducens</name>
    <dbReference type="NCBI Taxonomy" id="1940525"/>
    <lineage>
        <taxon>Bacteria</taxon>
        <taxon>Pseudomonadati</taxon>
        <taxon>Bacteroidota</taxon>
        <taxon>Bacteroidia</taxon>
        <taxon>Marinilabiliales</taxon>
        <taxon>Marinifilaceae</taxon>
        <taxon>Labilibaculum</taxon>
    </lineage>
</organism>
<name>A0A2N3IFV4_9BACT</name>
<dbReference type="PANTHER" id="PTHR37832:SF1">
    <property type="entry name" value="STRESS-RESPONSE A_B BARREL DOMAIN-CONTAINING PROTEIN"/>
    <property type="match status" value="1"/>
</dbReference>
<dbReference type="Pfam" id="PF07876">
    <property type="entry name" value="Dabb"/>
    <property type="match status" value="1"/>
</dbReference>
<dbReference type="InterPro" id="IPR013097">
    <property type="entry name" value="Dabb"/>
</dbReference>
<dbReference type="EMBL" id="MVDE01000002">
    <property type="protein sequence ID" value="PKQ69185.1"/>
    <property type="molecule type" value="Genomic_DNA"/>
</dbReference>
<evidence type="ECO:0000313" key="3">
    <source>
        <dbReference type="Proteomes" id="UP000233618"/>
    </source>
</evidence>
<dbReference type="AlphaFoldDB" id="A0A2N3IFV4"/>
<dbReference type="InterPro" id="IPR011008">
    <property type="entry name" value="Dimeric_a/b-barrel"/>
</dbReference>
<dbReference type="PROSITE" id="PS51502">
    <property type="entry name" value="S_R_A_B_BARREL"/>
    <property type="match status" value="1"/>
</dbReference>
<keyword evidence="3" id="KW-1185">Reference proteome</keyword>
<dbReference type="SMART" id="SM00886">
    <property type="entry name" value="Dabb"/>
    <property type="match status" value="1"/>
</dbReference>
<proteinExistence type="predicted"/>
<dbReference type="Gene3D" id="3.30.70.100">
    <property type="match status" value="1"/>
</dbReference>
<accession>A0A2N3IFV4</accession>
<evidence type="ECO:0000259" key="1">
    <source>
        <dbReference type="PROSITE" id="PS51502"/>
    </source>
</evidence>
<sequence length="100" mass="11555">MIKHIAMFKFKAFESAEATENYFNRLKKAFDGLDERIPEIKFLQIGFDQLHSDASFDFVVNVDLENIDALPLYANHPEHLTAASVVKEMAAERKVIDYEF</sequence>
<protein>
    <recommendedName>
        <fullName evidence="1">Stress-response A/B barrel domain-containing protein</fullName>
    </recommendedName>
</protein>
<evidence type="ECO:0000313" key="2">
    <source>
        <dbReference type="EMBL" id="PKQ69185.1"/>
    </source>
</evidence>
<comment type="caution">
    <text evidence="2">The sequence shown here is derived from an EMBL/GenBank/DDBJ whole genome shotgun (WGS) entry which is preliminary data.</text>
</comment>
<dbReference type="Proteomes" id="UP000233618">
    <property type="component" value="Unassembled WGS sequence"/>
</dbReference>
<feature type="domain" description="Stress-response A/B barrel" evidence="1">
    <location>
        <begin position="2"/>
        <end position="98"/>
    </location>
</feature>
<dbReference type="PANTHER" id="PTHR37832">
    <property type="entry name" value="BLL2683 PROTEIN"/>
    <property type="match status" value="1"/>
</dbReference>
<gene>
    <name evidence="2" type="ORF">BZG01_02445</name>
</gene>